<organism evidence="5 6">
    <name type="scientific">Aquisphaera giovannonii</name>
    <dbReference type="NCBI Taxonomy" id="406548"/>
    <lineage>
        <taxon>Bacteria</taxon>
        <taxon>Pseudomonadati</taxon>
        <taxon>Planctomycetota</taxon>
        <taxon>Planctomycetia</taxon>
        <taxon>Isosphaerales</taxon>
        <taxon>Isosphaeraceae</taxon>
        <taxon>Aquisphaera</taxon>
    </lineage>
</organism>
<dbReference type="Gene3D" id="3.40.50.150">
    <property type="entry name" value="Vaccinia Virus protein VP39"/>
    <property type="match status" value="1"/>
</dbReference>
<dbReference type="InterPro" id="IPR050953">
    <property type="entry name" value="N4_N6_ade-DNA_methylase"/>
</dbReference>
<evidence type="ECO:0000313" key="6">
    <source>
        <dbReference type="Proteomes" id="UP000324233"/>
    </source>
</evidence>
<feature type="compositionally biased region" description="Low complexity" evidence="4">
    <location>
        <begin position="1"/>
        <end position="12"/>
    </location>
</feature>
<accession>A0A5B9W1M2</accession>
<dbReference type="AlphaFoldDB" id="A0A5B9W1M2"/>
<dbReference type="REBASE" id="358151">
    <property type="entry name" value="M.AgiOJF2ORF27040P"/>
</dbReference>
<gene>
    <name evidence="5" type="ORF">OJF2_27040</name>
</gene>
<dbReference type="Proteomes" id="UP000324233">
    <property type="component" value="Chromosome"/>
</dbReference>
<evidence type="ECO:0000256" key="3">
    <source>
        <dbReference type="ARBA" id="ARBA00022691"/>
    </source>
</evidence>
<keyword evidence="2" id="KW-0808">Transferase</keyword>
<protein>
    <submittedName>
        <fullName evidence="5">Uncharacterized protein</fullName>
    </submittedName>
</protein>
<dbReference type="PANTHER" id="PTHR33841:SF5">
    <property type="entry name" value="DNA METHYLASE (MODIFICATION METHYLASE) (METHYLTRANSFERASE)-RELATED"/>
    <property type="match status" value="1"/>
</dbReference>
<keyword evidence="6" id="KW-1185">Reference proteome</keyword>
<dbReference type="InterPro" id="IPR029063">
    <property type="entry name" value="SAM-dependent_MTases_sf"/>
</dbReference>
<evidence type="ECO:0000256" key="4">
    <source>
        <dbReference type="SAM" id="MobiDB-lite"/>
    </source>
</evidence>
<dbReference type="PANTHER" id="PTHR33841">
    <property type="entry name" value="DNA METHYLTRANSFERASE YEEA-RELATED"/>
    <property type="match status" value="1"/>
</dbReference>
<dbReference type="CDD" id="cd02440">
    <property type="entry name" value="AdoMet_MTases"/>
    <property type="match status" value="1"/>
</dbReference>
<evidence type="ECO:0000313" key="5">
    <source>
        <dbReference type="EMBL" id="QEH34169.1"/>
    </source>
</evidence>
<dbReference type="GO" id="GO:0032259">
    <property type="term" value="P:methylation"/>
    <property type="evidence" value="ECO:0007669"/>
    <property type="project" value="UniProtKB-KW"/>
</dbReference>
<dbReference type="GO" id="GO:0008168">
    <property type="term" value="F:methyltransferase activity"/>
    <property type="evidence" value="ECO:0007669"/>
    <property type="project" value="UniProtKB-KW"/>
</dbReference>
<dbReference type="RefSeq" id="WP_148594131.1">
    <property type="nucleotide sequence ID" value="NZ_CP042997.1"/>
</dbReference>
<reference evidence="5 6" key="1">
    <citation type="submission" date="2019-08" db="EMBL/GenBank/DDBJ databases">
        <title>Deep-cultivation of Planctomycetes and their phenomic and genomic characterization uncovers novel biology.</title>
        <authorList>
            <person name="Wiegand S."/>
            <person name="Jogler M."/>
            <person name="Boedeker C."/>
            <person name="Pinto D."/>
            <person name="Vollmers J."/>
            <person name="Rivas-Marin E."/>
            <person name="Kohn T."/>
            <person name="Peeters S.H."/>
            <person name="Heuer A."/>
            <person name="Rast P."/>
            <person name="Oberbeckmann S."/>
            <person name="Bunk B."/>
            <person name="Jeske O."/>
            <person name="Meyerdierks A."/>
            <person name="Storesund J.E."/>
            <person name="Kallscheuer N."/>
            <person name="Luecker S."/>
            <person name="Lage O.M."/>
            <person name="Pohl T."/>
            <person name="Merkel B.J."/>
            <person name="Hornburger P."/>
            <person name="Mueller R.-W."/>
            <person name="Bruemmer F."/>
            <person name="Labrenz M."/>
            <person name="Spormann A.M."/>
            <person name="Op den Camp H."/>
            <person name="Overmann J."/>
            <person name="Amann R."/>
            <person name="Jetten M.S.M."/>
            <person name="Mascher T."/>
            <person name="Medema M.H."/>
            <person name="Devos D.P."/>
            <person name="Kaster A.-K."/>
            <person name="Ovreas L."/>
            <person name="Rohde M."/>
            <person name="Galperin M.Y."/>
            <person name="Jogler C."/>
        </authorList>
    </citation>
    <scope>NUCLEOTIDE SEQUENCE [LARGE SCALE GENOMIC DNA]</scope>
    <source>
        <strain evidence="5 6">OJF2</strain>
    </source>
</reference>
<feature type="region of interest" description="Disordered" evidence="4">
    <location>
        <begin position="1"/>
        <end position="22"/>
    </location>
</feature>
<dbReference type="EMBL" id="CP042997">
    <property type="protein sequence ID" value="QEH34169.1"/>
    <property type="molecule type" value="Genomic_DNA"/>
</dbReference>
<keyword evidence="3" id="KW-0949">S-adenosyl-L-methionine</keyword>
<dbReference type="PRINTS" id="PR00507">
    <property type="entry name" value="N12N6MTFRASE"/>
</dbReference>
<evidence type="ECO:0000256" key="2">
    <source>
        <dbReference type="ARBA" id="ARBA00022679"/>
    </source>
</evidence>
<dbReference type="OrthoDB" id="32195at2"/>
<name>A0A5B9W1M2_9BACT</name>
<sequence length="539" mass="57502">MPDESAGAAASRSGRRRDLGDFQTPPALAAAVLRRLSAQGETFDRILEPTCGRGAFLREAMALARPPREMIGVEVHPPHADEAARLASEGPGPRVEILPASLFHLDLASDLRWRDGGPLLVVGNPPWVTAAELGRLGSGNSPARRNLKGASGLEARTGASNFDLAEAVWIKLLEELAAERPTIAMLCKTAVARSVLDHARRRAIPIAEAALFEIDAPRWFGAAVGACLLRVAVGPPGSGVVDSIPVFADLDADAPRAVLGFRGGRIVADSGAMDRMAFGLGECPWTWRQGLKHDAADVMELVWSPDAGWRNGLGEVVEVEPDCLYPLAKGADLKRDTPAGRPRRAVIVTQRALGEDTGAIRGRWPLAWDYLERHAGRFDRRRSSIYRGRPRFAIFGIGPYSFAPWKVAVGGLLRPPAFRVVGPAGGRPTMLDDTCYLLPCQSAAEAAVLATLGNGPVAQALIAALSFADAKRPVTKRLLQRLDLSAILLRADDVELASAARGLLDGLGPADGDGGESVPEVIGRWKQQFRERPPSPGGV</sequence>
<evidence type="ECO:0000256" key="1">
    <source>
        <dbReference type="ARBA" id="ARBA00022603"/>
    </source>
</evidence>
<dbReference type="KEGG" id="agv:OJF2_27040"/>
<dbReference type="SUPFAM" id="SSF53335">
    <property type="entry name" value="S-adenosyl-L-methionine-dependent methyltransferases"/>
    <property type="match status" value="1"/>
</dbReference>
<keyword evidence="1" id="KW-0489">Methyltransferase</keyword>
<proteinExistence type="predicted"/>